<evidence type="ECO:0000256" key="3">
    <source>
        <dbReference type="RuleBase" id="RU000363"/>
    </source>
</evidence>
<dbReference type="AlphaFoldDB" id="A0A2P6AR38"/>
<accession>A0A2P6AR38</accession>
<evidence type="ECO:0000256" key="2">
    <source>
        <dbReference type="ARBA" id="ARBA00023002"/>
    </source>
</evidence>
<dbReference type="PIRSF" id="PIRSF000126">
    <property type="entry name" value="11-beta-HSD1"/>
    <property type="match status" value="1"/>
</dbReference>
<evidence type="ECO:0000313" key="5">
    <source>
        <dbReference type="Proteomes" id="UP000243900"/>
    </source>
</evidence>
<gene>
    <name evidence="4" type="ORF">C5O18_08465</name>
</gene>
<proteinExistence type="inferred from homology"/>
<dbReference type="PRINTS" id="PR00081">
    <property type="entry name" value="GDHRDH"/>
</dbReference>
<keyword evidence="5" id="KW-1185">Reference proteome</keyword>
<reference evidence="5" key="1">
    <citation type="submission" date="2018-02" db="EMBL/GenBank/DDBJ databases">
        <title>Genome sequencing of Solimonas sp. HR-BB.</title>
        <authorList>
            <person name="Lee Y."/>
            <person name="Jeon C.O."/>
        </authorList>
    </citation>
    <scope>NUCLEOTIDE SEQUENCE [LARGE SCALE GENOMIC DNA]</scope>
    <source>
        <strain evidence="5">HR-E</strain>
    </source>
</reference>
<dbReference type="InterPro" id="IPR036291">
    <property type="entry name" value="NAD(P)-bd_dom_sf"/>
</dbReference>
<organism evidence="4 5">
    <name type="scientific">Amnimonas aquatica</name>
    <dbReference type="NCBI Taxonomy" id="2094561"/>
    <lineage>
        <taxon>Bacteria</taxon>
        <taxon>Pseudomonadati</taxon>
        <taxon>Pseudomonadota</taxon>
        <taxon>Gammaproteobacteria</taxon>
        <taxon>Moraxellales</taxon>
        <taxon>Moraxellaceae</taxon>
        <taxon>Amnimonas</taxon>
    </lineage>
</organism>
<sequence length="268" mass="28358">MTASDGTGTGKGALITGASAGLGEAFARLLASEGHDLMLVARRADRLQALADELAAAHGVRVLVCPADLSRPESAAALEAQAAAEGFQVDILINNAGLAEPVSFLNFPVADVRAMIEVMVTGLTELSHRFGGGMAARGWGRIINVSSLAAFAPNSPGMLYTGIKSYVLNMSQALDLQLKPSGVHVTALCPGFTWTEFHDTQGTREWANRLPGFLWQDAGTVVRAGWEAVSVGHPVCVPGVVNKAVASFTKHLPERLRYLFGRQARMVH</sequence>
<dbReference type="OrthoDB" id="9810734at2"/>
<name>A0A2P6AR38_9GAMM</name>
<dbReference type="Proteomes" id="UP000243900">
    <property type="component" value="Unassembled WGS sequence"/>
</dbReference>
<evidence type="ECO:0000256" key="1">
    <source>
        <dbReference type="ARBA" id="ARBA00006484"/>
    </source>
</evidence>
<dbReference type="PANTHER" id="PTHR43086">
    <property type="entry name" value="VERY-LONG-CHAIN 3-OXOOACYL-COA REDUCTASE"/>
    <property type="match status" value="1"/>
</dbReference>
<dbReference type="EMBL" id="PTQZ01000237">
    <property type="protein sequence ID" value="PQA33962.1"/>
    <property type="molecule type" value="Genomic_DNA"/>
</dbReference>
<comment type="caution">
    <text evidence="4">The sequence shown here is derived from an EMBL/GenBank/DDBJ whole genome shotgun (WGS) entry which is preliminary data.</text>
</comment>
<dbReference type="SUPFAM" id="SSF51735">
    <property type="entry name" value="NAD(P)-binding Rossmann-fold domains"/>
    <property type="match status" value="1"/>
</dbReference>
<dbReference type="Gene3D" id="3.40.50.720">
    <property type="entry name" value="NAD(P)-binding Rossmann-like Domain"/>
    <property type="match status" value="1"/>
</dbReference>
<dbReference type="PANTHER" id="PTHR43086:SF3">
    <property type="entry name" value="NADP-DEPENDENT 3-HYDROXY ACID DEHYDROGENASE YDFG"/>
    <property type="match status" value="1"/>
</dbReference>
<dbReference type="RefSeq" id="WP_105193119.1">
    <property type="nucleotide sequence ID" value="NZ_PTQZ01000237.1"/>
</dbReference>
<dbReference type="PRINTS" id="PR00080">
    <property type="entry name" value="SDRFAMILY"/>
</dbReference>
<dbReference type="GO" id="GO:0016491">
    <property type="term" value="F:oxidoreductase activity"/>
    <property type="evidence" value="ECO:0007669"/>
    <property type="project" value="UniProtKB-KW"/>
</dbReference>
<evidence type="ECO:0000313" key="4">
    <source>
        <dbReference type="EMBL" id="PQA33962.1"/>
    </source>
</evidence>
<keyword evidence="2" id="KW-0560">Oxidoreductase</keyword>
<comment type="similarity">
    <text evidence="1 3">Belongs to the short-chain dehydrogenases/reductases (SDR) family.</text>
</comment>
<protein>
    <submittedName>
        <fullName evidence="4">Short-chain dehydrogenase</fullName>
    </submittedName>
</protein>
<dbReference type="InterPro" id="IPR002347">
    <property type="entry name" value="SDR_fam"/>
</dbReference>
<dbReference type="Pfam" id="PF00106">
    <property type="entry name" value="adh_short"/>
    <property type="match status" value="1"/>
</dbReference>